<keyword evidence="1" id="KW-0539">Nucleus</keyword>
<evidence type="ECO:0000256" key="1">
    <source>
        <dbReference type="ARBA" id="ARBA00023242"/>
    </source>
</evidence>
<feature type="domain" description="Zn(2)-C6 fungal-type" evidence="4">
    <location>
        <begin position="219"/>
        <end position="250"/>
    </location>
</feature>
<feature type="region of interest" description="Disordered" evidence="3">
    <location>
        <begin position="1"/>
        <end position="22"/>
    </location>
</feature>
<dbReference type="AlphaFoldDB" id="A0A6A6UXH7"/>
<sequence length="311" mass="35165">MDGNVDANSVTSTSAHDNPTLAMPTLTDARKLAPDVSSFSGCGLREEIQTLQKQLLALRYDNESLQEENTILINENNAMGADLYTFKANNIGLKAQVRDLNEWLDTAYRDNTVLRAERDTARKAEKFAENRVKTQESEIRRLNRMIDFLGQENSKVARELRLAKETKVTNEDPTIRALSNDDKITTRSKRALSPSTSIPALDEPSRKKRKLPDVPQVVSCTKCYSRKWSCDGKEPCQHCERTSEPHSCKRILCKYPAPGMCRNLKCTLAHQDQGFRKVVLFRRIARRNGVPEPVDEDTKGEGDEVDKDGHE</sequence>
<feature type="region of interest" description="Disordered" evidence="3">
    <location>
        <begin position="173"/>
        <end position="211"/>
    </location>
</feature>
<dbReference type="Gene3D" id="4.10.240.10">
    <property type="entry name" value="Zn(2)-C6 fungal-type DNA-binding domain"/>
    <property type="match status" value="1"/>
</dbReference>
<organism evidence="5 6">
    <name type="scientific">Sporormia fimetaria CBS 119925</name>
    <dbReference type="NCBI Taxonomy" id="1340428"/>
    <lineage>
        <taxon>Eukaryota</taxon>
        <taxon>Fungi</taxon>
        <taxon>Dikarya</taxon>
        <taxon>Ascomycota</taxon>
        <taxon>Pezizomycotina</taxon>
        <taxon>Dothideomycetes</taxon>
        <taxon>Pleosporomycetidae</taxon>
        <taxon>Pleosporales</taxon>
        <taxon>Sporormiaceae</taxon>
        <taxon>Sporormia</taxon>
    </lineage>
</organism>
<gene>
    <name evidence="5" type="ORF">M011DRAFT_481640</name>
</gene>
<evidence type="ECO:0000313" key="5">
    <source>
        <dbReference type="EMBL" id="KAF2742469.1"/>
    </source>
</evidence>
<evidence type="ECO:0000259" key="4">
    <source>
        <dbReference type="PROSITE" id="PS50048"/>
    </source>
</evidence>
<dbReference type="OrthoDB" id="10631889at2759"/>
<reference evidence="5" key="1">
    <citation type="journal article" date="2020" name="Stud. Mycol.">
        <title>101 Dothideomycetes genomes: a test case for predicting lifestyles and emergence of pathogens.</title>
        <authorList>
            <person name="Haridas S."/>
            <person name="Albert R."/>
            <person name="Binder M."/>
            <person name="Bloem J."/>
            <person name="Labutti K."/>
            <person name="Salamov A."/>
            <person name="Andreopoulos B."/>
            <person name="Baker S."/>
            <person name="Barry K."/>
            <person name="Bills G."/>
            <person name="Bluhm B."/>
            <person name="Cannon C."/>
            <person name="Castanera R."/>
            <person name="Culley D."/>
            <person name="Daum C."/>
            <person name="Ezra D."/>
            <person name="Gonzalez J."/>
            <person name="Henrissat B."/>
            <person name="Kuo A."/>
            <person name="Liang C."/>
            <person name="Lipzen A."/>
            <person name="Lutzoni F."/>
            <person name="Magnuson J."/>
            <person name="Mondo S."/>
            <person name="Nolan M."/>
            <person name="Ohm R."/>
            <person name="Pangilinan J."/>
            <person name="Park H.-J."/>
            <person name="Ramirez L."/>
            <person name="Alfaro M."/>
            <person name="Sun H."/>
            <person name="Tritt A."/>
            <person name="Yoshinaga Y."/>
            <person name="Zwiers L.-H."/>
            <person name="Turgeon B."/>
            <person name="Goodwin S."/>
            <person name="Spatafora J."/>
            <person name="Crous P."/>
            <person name="Grigoriev I."/>
        </authorList>
    </citation>
    <scope>NUCLEOTIDE SEQUENCE</scope>
    <source>
        <strain evidence="5">CBS 119925</strain>
    </source>
</reference>
<name>A0A6A6UXH7_9PLEO</name>
<feature type="compositionally biased region" description="Basic and acidic residues" evidence="3">
    <location>
        <begin position="296"/>
        <end position="311"/>
    </location>
</feature>
<dbReference type="Proteomes" id="UP000799440">
    <property type="component" value="Unassembled WGS sequence"/>
</dbReference>
<dbReference type="InterPro" id="IPR001138">
    <property type="entry name" value="Zn2Cys6_DnaBD"/>
</dbReference>
<evidence type="ECO:0000313" key="6">
    <source>
        <dbReference type="Proteomes" id="UP000799440"/>
    </source>
</evidence>
<accession>A0A6A6UXH7</accession>
<dbReference type="GO" id="GO:0008270">
    <property type="term" value="F:zinc ion binding"/>
    <property type="evidence" value="ECO:0007669"/>
    <property type="project" value="InterPro"/>
</dbReference>
<dbReference type="GO" id="GO:0000981">
    <property type="term" value="F:DNA-binding transcription factor activity, RNA polymerase II-specific"/>
    <property type="evidence" value="ECO:0007669"/>
    <property type="project" value="InterPro"/>
</dbReference>
<keyword evidence="2" id="KW-0175">Coiled coil</keyword>
<proteinExistence type="predicted"/>
<feature type="compositionally biased region" description="Polar residues" evidence="3">
    <location>
        <begin position="1"/>
        <end position="17"/>
    </location>
</feature>
<evidence type="ECO:0000256" key="3">
    <source>
        <dbReference type="SAM" id="MobiDB-lite"/>
    </source>
</evidence>
<protein>
    <recommendedName>
        <fullName evidence="4">Zn(2)-C6 fungal-type domain-containing protein</fullName>
    </recommendedName>
</protein>
<dbReference type="EMBL" id="MU006608">
    <property type="protein sequence ID" value="KAF2742469.1"/>
    <property type="molecule type" value="Genomic_DNA"/>
</dbReference>
<keyword evidence="6" id="KW-1185">Reference proteome</keyword>
<dbReference type="InterPro" id="IPR036864">
    <property type="entry name" value="Zn2-C6_fun-type_DNA-bd_sf"/>
</dbReference>
<feature type="coiled-coil region" evidence="2">
    <location>
        <begin position="125"/>
        <end position="152"/>
    </location>
</feature>
<dbReference type="PROSITE" id="PS50048">
    <property type="entry name" value="ZN2_CY6_FUNGAL_2"/>
    <property type="match status" value="1"/>
</dbReference>
<evidence type="ECO:0000256" key="2">
    <source>
        <dbReference type="SAM" id="Coils"/>
    </source>
</evidence>
<feature type="region of interest" description="Disordered" evidence="3">
    <location>
        <begin position="290"/>
        <end position="311"/>
    </location>
</feature>
<feature type="compositionally biased region" description="Basic and acidic residues" evidence="3">
    <location>
        <begin position="173"/>
        <end position="185"/>
    </location>
</feature>